<proteinExistence type="predicted"/>
<feature type="transmembrane region" description="Helical" evidence="1">
    <location>
        <begin position="139"/>
        <end position="156"/>
    </location>
</feature>
<keyword evidence="1" id="KW-0812">Transmembrane</keyword>
<accession>A0A3B1E010</accession>
<gene>
    <name evidence="2" type="ORF">MNBD_PLANCTO02-2111</name>
</gene>
<feature type="transmembrane region" description="Helical" evidence="1">
    <location>
        <begin position="21"/>
        <end position="40"/>
    </location>
</feature>
<keyword evidence="1" id="KW-1133">Transmembrane helix</keyword>
<keyword evidence="1" id="KW-0472">Membrane</keyword>
<evidence type="ECO:0000256" key="1">
    <source>
        <dbReference type="SAM" id="Phobius"/>
    </source>
</evidence>
<evidence type="ECO:0000313" key="2">
    <source>
        <dbReference type="EMBL" id="VAX42224.1"/>
    </source>
</evidence>
<dbReference type="AlphaFoldDB" id="A0A3B1E010"/>
<protein>
    <submittedName>
        <fullName evidence="2">Uncharacterized protein</fullName>
    </submittedName>
</protein>
<reference evidence="2" key="1">
    <citation type="submission" date="2018-06" db="EMBL/GenBank/DDBJ databases">
        <authorList>
            <person name="Zhirakovskaya E."/>
        </authorList>
    </citation>
    <scope>NUCLEOTIDE SEQUENCE</scope>
</reference>
<name>A0A3B1E010_9ZZZZ</name>
<dbReference type="EMBL" id="UOGL01000634">
    <property type="protein sequence ID" value="VAX42224.1"/>
    <property type="molecule type" value="Genomic_DNA"/>
</dbReference>
<organism evidence="2">
    <name type="scientific">hydrothermal vent metagenome</name>
    <dbReference type="NCBI Taxonomy" id="652676"/>
    <lineage>
        <taxon>unclassified sequences</taxon>
        <taxon>metagenomes</taxon>
        <taxon>ecological metagenomes</taxon>
    </lineage>
</organism>
<sequence>MSETVPQSENIGTDFNRLLKIGFWGSLFVAAGLFAVTYLAPSYVTSLNLKVERYDNQVKLVTLERSIQYLENSSDARKQNSLQVENNIPSSSLPFSSVIDEDFLLAPQMLQPLKEIPEAKTLGSMHYLELLANNASTRQSVMATATFILLFAFVFLQDSSAARLQAAAEQFNNGFRWVTTRYSWQKEIEEESKEEEPKENIPA</sequence>